<dbReference type="AlphaFoldDB" id="A0A1Q3C7C5"/>
<name>A0A1Q3C7C5_CEPFO</name>
<sequence>YRARRKARIRVEGNFGEAYSKLHKYAKLVRITNPGTLVFFEHQTMHEEYQGPPTFKRVFISYEASIRDFSVGCRPFIGLVGYHLKGPYGGVLLVVVALDGDQGLFPVAFVIVEIES</sequence>
<comment type="caution">
    <text evidence="1">The sequence shown here is derived from an EMBL/GenBank/DDBJ whole genome shotgun (WGS) entry which is preliminary data.</text>
</comment>
<feature type="non-terminal residue" evidence="1">
    <location>
        <position position="116"/>
    </location>
</feature>
<dbReference type="Proteomes" id="UP000187406">
    <property type="component" value="Unassembled WGS sequence"/>
</dbReference>
<dbReference type="EMBL" id="BDDD01001455">
    <property type="protein sequence ID" value="GAV76177.1"/>
    <property type="molecule type" value="Genomic_DNA"/>
</dbReference>
<proteinExistence type="predicted"/>
<reference evidence="2" key="1">
    <citation type="submission" date="2016-04" db="EMBL/GenBank/DDBJ databases">
        <title>Cephalotus genome sequencing.</title>
        <authorList>
            <person name="Fukushima K."/>
            <person name="Hasebe M."/>
            <person name="Fang X."/>
        </authorList>
    </citation>
    <scope>NUCLEOTIDE SEQUENCE [LARGE SCALE GENOMIC DNA]</scope>
    <source>
        <strain evidence="2">cv. St1</strain>
    </source>
</reference>
<gene>
    <name evidence="1" type="ORF">CFOL_v3_19652</name>
</gene>
<dbReference type="InParanoid" id="A0A1Q3C7C5"/>
<feature type="non-terminal residue" evidence="1">
    <location>
        <position position="1"/>
    </location>
</feature>
<organism evidence="1 2">
    <name type="scientific">Cephalotus follicularis</name>
    <name type="common">Albany pitcher plant</name>
    <dbReference type="NCBI Taxonomy" id="3775"/>
    <lineage>
        <taxon>Eukaryota</taxon>
        <taxon>Viridiplantae</taxon>
        <taxon>Streptophyta</taxon>
        <taxon>Embryophyta</taxon>
        <taxon>Tracheophyta</taxon>
        <taxon>Spermatophyta</taxon>
        <taxon>Magnoliopsida</taxon>
        <taxon>eudicotyledons</taxon>
        <taxon>Gunneridae</taxon>
        <taxon>Pentapetalae</taxon>
        <taxon>rosids</taxon>
        <taxon>fabids</taxon>
        <taxon>Oxalidales</taxon>
        <taxon>Cephalotaceae</taxon>
        <taxon>Cephalotus</taxon>
    </lineage>
</organism>
<dbReference type="OrthoDB" id="1731134at2759"/>
<protein>
    <submittedName>
        <fullName evidence="1">Uncharacterized protein</fullName>
    </submittedName>
</protein>
<keyword evidence="2" id="KW-1185">Reference proteome</keyword>
<evidence type="ECO:0000313" key="1">
    <source>
        <dbReference type="EMBL" id="GAV76177.1"/>
    </source>
</evidence>
<accession>A0A1Q3C7C5</accession>
<dbReference type="STRING" id="3775.A0A1Q3C7C5"/>
<dbReference type="PANTHER" id="PTHR31973:SF197">
    <property type="entry name" value="SWIM-TYPE DOMAIN-CONTAINING PROTEIN"/>
    <property type="match status" value="1"/>
</dbReference>
<dbReference type="PANTHER" id="PTHR31973">
    <property type="entry name" value="POLYPROTEIN, PUTATIVE-RELATED"/>
    <property type="match status" value="1"/>
</dbReference>
<evidence type="ECO:0000313" key="2">
    <source>
        <dbReference type="Proteomes" id="UP000187406"/>
    </source>
</evidence>